<dbReference type="Pfam" id="PF07023">
    <property type="entry name" value="DUF1315"/>
    <property type="match status" value="1"/>
</dbReference>
<dbReference type="RefSeq" id="WP_073355304.1">
    <property type="nucleotide sequence ID" value="NZ_FQUZ01000008.1"/>
</dbReference>
<reference evidence="1 2" key="1">
    <citation type="submission" date="2016-11" db="EMBL/GenBank/DDBJ databases">
        <authorList>
            <person name="Jaros S."/>
            <person name="Januszkiewicz K."/>
            <person name="Wedrychowicz H."/>
        </authorList>
    </citation>
    <scope>NUCLEOTIDE SEQUENCE [LARGE SCALE GENOMIC DNA]</scope>
    <source>
        <strain evidence="1 2">DSM 16112</strain>
    </source>
</reference>
<organism evidence="1 2">
    <name type="scientific">Lampropedia hyalina DSM 16112</name>
    <dbReference type="NCBI Taxonomy" id="1122156"/>
    <lineage>
        <taxon>Bacteria</taxon>
        <taxon>Pseudomonadati</taxon>
        <taxon>Pseudomonadota</taxon>
        <taxon>Betaproteobacteria</taxon>
        <taxon>Burkholderiales</taxon>
        <taxon>Comamonadaceae</taxon>
        <taxon>Lampropedia</taxon>
    </lineage>
</organism>
<dbReference type="AlphaFoldDB" id="A0A1M4X6L3"/>
<evidence type="ECO:0000313" key="1">
    <source>
        <dbReference type="EMBL" id="SHE88772.1"/>
    </source>
</evidence>
<name>A0A1M4X6L3_9BURK</name>
<dbReference type="STRING" id="1122156.SAMN02745117_01000"/>
<sequence>MTHPASSTARPLCGRHRPTRYQQRIHELPTAVVQHFQRALQVGIWDNGNILTPSQRQACQNALDHWQALRHSHMTAGGIMARVGQTVG</sequence>
<protein>
    <submittedName>
        <fullName evidence="1">Uncharacterized protein</fullName>
    </submittedName>
</protein>
<dbReference type="InterPro" id="IPR009749">
    <property type="entry name" value="DUF1315"/>
</dbReference>
<accession>A0A1M4X6L3</accession>
<gene>
    <name evidence="1" type="ORF">SAMN02745117_01000</name>
</gene>
<evidence type="ECO:0000313" key="2">
    <source>
        <dbReference type="Proteomes" id="UP000184327"/>
    </source>
</evidence>
<keyword evidence="2" id="KW-1185">Reference proteome</keyword>
<proteinExistence type="predicted"/>
<dbReference type="EMBL" id="FQUZ01000008">
    <property type="protein sequence ID" value="SHE88772.1"/>
    <property type="molecule type" value="Genomic_DNA"/>
</dbReference>
<dbReference type="Proteomes" id="UP000184327">
    <property type="component" value="Unassembled WGS sequence"/>
</dbReference>